<feature type="coiled-coil region" evidence="1">
    <location>
        <begin position="101"/>
        <end position="128"/>
    </location>
</feature>
<name>Q7UWG9_RHOBA</name>
<feature type="compositionally biased region" description="Polar residues" evidence="2">
    <location>
        <begin position="140"/>
        <end position="157"/>
    </location>
</feature>
<dbReference type="EnsemblBacteria" id="CAD72394">
    <property type="protein sequence ID" value="CAD72394"/>
    <property type="gene ID" value="RB2045"/>
</dbReference>
<feature type="region of interest" description="Disordered" evidence="2">
    <location>
        <begin position="286"/>
        <end position="305"/>
    </location>
</feature>
<proteinExistence type="predicted"/>
<dbReference type="KEGG" id="rba:RB2045"/>
<keyword evidence="3" id="KW-0812">Transmembrane</keyword>
<feature type="region of interest" description="Disordered" evidence="2">
    <location>
        <begin position="137"/>
        <end position="157"/>
    </location>
</feature>
<keyword evidence="3" id="KW-0472">Membrane</keyword>
<dbReference type="InParanoid" id="Q7UWG9"/>
<dbReference type="HOGENOM" id="CLU_911766_0_0_0"/>
<organism evidence="4 5">
    <name type="scientific">Rhodopirellula baltica (strain DSM 10527 / NCIMB 13988 / SH1)</name>
    <dbReference type="NCBI Taxonomy" id="243090"/>
    <lineage>
        <taxon>Bacteria</taxon>
        <taxon>Pseudomonadati</taxon>
        <taxon>Planctomycetota</taxon>
        <taxon>Planctomycetia</taxon>
        <taxon>Pirellulales</taxon>
        <taxon>Pirellulaceae</taxon>
        <taxon>Rhodopirellula</taxon>
    </lineage>
</organism>
<evidence type="ECO:0000256" key="2">
    <source>
        <dbReference type="SAM" id="MobiDB-lite"/>
    </source>
</evidence>
<sequence length="305" mass="34110">MMPTIESATADPMYLVVLGLAAGYSCLGLVVLYGVLSSKGKAREERLRELRATRQAKRLSSRNQLANNDSRKTNADTEEIRLLRSELARFIQVSASITNESQNLHLEVAALRMRIETLENELAEHLEVHNQIDSVKPNAYPTQHANDSSKLPANDNSTPFESATVDLATASKSANGSSVPTTIALVHPTPPESHGETRDENGIPIRQHDELGLLYMSRPKSPDDLTQIWGIRSVQQTELQEHGIFYHHQIAAWSSEQIGHFDNWMNLGGRIQSELWVPQAIRLTRQNAGKKASKKKQKRRQRRAA</sequence>
<protein>
    <recommendedName>
        <fullName evidence="6">Iron-sulfur cluster transporter</fullName>
    </recommendedName>
</protein>
<evidence type="ECO:0008006" key="6">
    <source>
        <dbReference type="Google" id="ProtNLM"/>
    </source>
</evidence>
<dbReference type="Proteomes" id="UP000001025">
    <property type="component" value="Chromosome"/>
</dbReference>
<keyword evidence="1" id="KW-0175">Coiled coil</keyword>
<keyword evidence="5" id="KW-1185">Reference proteome</keyword>
<evidence type="ECO:0000256" key="3">
    <source>
        <dbReference type="SAM" id="Phobius"/>
    </source>
</evidence>
<dbReference type="OrthoDB" id="9807941at2"/>
<accession>Q7UWG9</accession>
<dbReference type="PATRIC" id="fig|243090.15.peg.931"/>
<feature type="transmembrane region" description="Helical" evidence="3">
    <location>
        <begin position="12"/>
        <end position="36"/>
    </location>
</feature>
<dbReference type="STRING" id="243090.RB2045"/>
<keyword evidence="3" id="KW-1133">Transmembrane helix</keyword>
<dbReference type="eggNOG" id="COG3743">
    <property type="taxonomic scope" value="Bacteria"/>
</dbReference>
<feature type="region of interest" description="Disordered" evidence="2">
    <location>
        <begin position="54"/>
        <end position="74"/>
    </location>
</feature>
<evidence type="ECO:0000313" key="4">
    <source>
        <dbReference type="EMBL" id="CAD72394.1"/>
    </source>
</evidence>
<gene>
    <name evidence="4" type="ordered locus">RB2045</name>
</gene>
<reference evidence="4 5" key="1">
    <citation type="journal article" date="2003" name="Proc. Natl. Acad. Sci. U.S.A.">
        <title>Complete genome sequence of the marine planctomycete Pirellula sp. strain 1.</title>
        <authorList>
            <person name="Gloeckner F.O."/>
            <person name="Kube M."/>
            <person name="Bauer M."/>
            <person name="Teeling H."/>
            <person name="Lombardot T."/>
            <person name="Ludwig W."/>
            <person name="Gade D."/>
            <person name="Beck A."/>
            <person name="Borzym K."/>
            <person name="Heitmann K."/>
            <person name="Rabus R."/>
            <person name="Schlesner H."/>
            <person name="Amann R."/>
            <person name="Reinhardt R."/>
        </authorList>
    </citation>
    <scope>NUCLEOTIDE SEQUENCE [LARGE SCALE GENOMIC DNA]</scope>
    <source>
        <strain evidence="5">DSM 10527 / NCIMB 13988 / SH1</strain>
    </source>
</reference>
<evidence type="ECO:0000256" key="1">
    <source>
        <dbReference type="SAM" id="Coils"/>
    </source>
</evidence>
<evidence type="ECO:0000313" key="5">
    <source>
        <dbReference type="Proteomes" id="UP000001025"/>
    </source>
</evidence>
<dbReference type="EMBL" id="BX294136">
    <property type="protein sequence ID" value="CAD72394.1"/>
    <property type="molecule type" value="Genomic_DNA"/>
</dbReference>
<dbReference type="AlphaFoldDB" id="Q7UWG9"/>
<feature type="compositionally biased region" description="Basic residues" evidence="2">
    <location>
        <begin position="291"/>
        <end position="305"/>
    </location>
</feature>